<dbReference type="PANTHER" id="PTHR42781:SF4">
    <property type="entry name" value="SPERMIDINE_PUTRESCINE IMPORT ATP-BINDING PROTEIN POTA"/>
    <property type="match status" value="1"/>
</dbReference>
<keyword evidence="2 7" id="KW-1003">Cell membrane</keyword>
<dbReference type="InterPro" id="IPR003439">
    <property type="entry name" value="ABC_transporter-like_ATP-bd"/>
</dbReference>
<comment type="catalytic activity">
    <reaction evidence="7">
        <text>ATP + H2O + polyamine-[polyamine-binding protein]Side 1 = ADP + phosphate + polyamineSide 2 + [polyamine-binding protein]Side 1.</text>
        <dbReference type="EC" id="7.6.2.11"/>
    </reaction>
</comment>
<comment type="subunit">
    <text evidence="7">The complex is composed of two ATP-binding proteins (PotA), two transmembrane proteins (PotB and PotC) and a solute-binding protein (PotD).</text>
</comment>
<keyword evidence="3 7" id="KW-0547">Nucleotide-binding</keyword>
<protein>
    <recommendedName>
        <fullName evidence="7">Spermidine/putrescine import ATP-binding protein PotA</fullName>
        <ecNumber evidence="7">7.6.2.11</ecNumber>
    </recommendedName>
</protein>
<dbReference type="NCBIfam" id="TIGR01187">
    <property type="entry name" value="potA"/>
    <property type="match status" value="1"/>
</dbReference>
<dbReference type="FunFam" id="3.40.50.300:FF:000133">
    <property type="entry name" value="Spermidine/putrescine import ATP-binding protein PotA"/>
    <property type="match status" value="1"/>
</dbReference>
<dbReference type="InterPro" id="IPR017871">
    <property type="entry name" value="ABC_transporter-like_CS"/>
</dbReference>
<dbReference type="AlphaFoldDB" id="B9XGD3"/>
<dbReference type="STRING" id="320771.Cflav_PD3701"/>
<dbReference type="SUPFAM" id="SSF50331">
    <property type="entry name" value="MOP-like"/>
    <property type="match status" value="1"/>
</dbReference>
<evidence type="ECO:0000313" key="10">
    <source>
        <dbReference type="Proteomes" id="UP000003688"/>
    </source>
</evidence>
<accession>B9XGD3</accession>
<dbReference type="GO" id="GO:0015417">
    <property type="term" value="F:ABC-type polyamine transporter activity"/>
    <property type="evidence" value="ECO:0007669"/>
    <property type="project" value="UniProtKB-EC"/>
</dbReference>
<dbReference type="GO" id="GO:0016887">
    <property type="term" value="F:ATP hydrolysis activity"/>
    <property type="evidence" value="ECO:0007669"/>
    <property type="project" value="InterPro"/>
</dbReference>
<name>B9XGD3_PEDPL</name>
<dbReference type="PANTHER" id="PTHR42781">
    <property type="entry name" value="SPERMIDINE/PUTRESCINE IMPORT ATP-BINDING PROTEIN POTA"/>
    <property type="match status" value="1"/>
</dbReference>
<comment type="function">
    <text evidence="7">Part of the ABC transporter complex PotABCD involved in spermidine/putrescine import. Responsible for energy coupling to the transport system.</text>
</comment>
<evidence type="ECO:0000256" key="3">
    <source>
        <dbReference type="ARBA" id="ARBA00022741"/>
    </source>
</evidence>
<evidence type="ECO:0000256" key="4">
    <source>
        <dbReference type="ARBA" id="ARBA00022840"/>
    </source>
</evidence>
<dbReference type="InterPro" id="IPR027417">
    <property type="entry name" value="P-loop_NTPase"/>
</dbReference>
<keyword evidence="5 7" id="KW-1278">Translocase</keyword>
<dbReference type="InterPro" id="IPR005893">
    <property type="entry name" value="PotA-like"/>
</dbReference>
<sequence>MQEKLAVPYVSGAEKQSGKEPEVFAIQAESLVRRFGKVEALSHVSVEIRKGEFFSLLGPSGCGKTTLLRLIAGLDLPDDGTLRIAGKDVTNVPAHKRPVNTVFQSYALFPHMTVRDNVAFGLRMKNFSAADISRRVDRIMEQVQITEFVDRKPAQLSGGQKQRVALARAVVNEPEVLLLDEPLGALDLKLRKQLQIELHQLQRRLGITFVFVTHDQEEALVMSDRIAVMNKGKIEQLDGVEEIYERPNTRFVAQFLGSCNLLEGPVKALHESIATVETSIGNLNLDVTNASRDLRIGDKITLAIRPEKVALIRADIIPASNHFTARVEDLVYSGSRNSISLANWRTQAQCLQSELPSGASRTPSWPNTRGSFAIQFFDCIGRLTDSCISRIKN</sequence>
<dbReference type="InterPro" id="IPR008995">
    <property type="entry name" value="Mo/tungstate-bd_C_term_dom"/>
</dbReference>
<dbReference type="Gene3D" id="2.40.50.100">
    <property type="match status" value="1"/>
</dbReference>
<dbReference type="RefSeq" id="WP_007414879.1">
    <property type="nucleotide sequence ID" value="NZ_ABOX02000012.1"/>
</dbReference>
<dbReference type="Pfam" id="PF00005">
    <property type="entry name" value="ABC_tran"/>
    <property type="match status" value="1"/>
</dbReference>
<feature type="domain" description="ABC transporter" evidence="8">
    <location>
        <begin position="26"/>
        <end position="256"/>
    </location>
</feature>
<dbReference type="InterPro" id="IPR003593">
    <property type="entry name" value="AAA+_ATPase"/>
</dbReference>
<evidence type="ECO:0000256" key="6">
    <source>
        <dbReference type="ARBA" id="ARBA00023136"/>
    </source>
</evidence>
<organism evidence="9 10">
    <name type="scientific">Pedosphaera parvula (strain Ellin514)</name>
    <dbReference type="NCBI Taxonomy" id="320771"/>
    <lineage>
        <taxon>Bacteria</taxon>
        <taxon>Pseudomonadati</taxon>
        <taxon>Verrucomicrobiota</taxon>
        <taxon>Pedosphaerae</taxon>
        <taxon>Pedosphaerales</taxon>
        <taxon>Pedosphaeraceae</taxon>
        <taxon>Pedosphaera</taxon>
    </lineage>
</organism>
<gene>
    <name evidence="7" type="primary">potA</name>
    <name evidence="9" type="ORF">Cflav_PD3701</name>
</gene>
<keyword evidence="6 7" id="KW-0472">Membrane</keyword>
<dbReference type="SUPFAM" id="SSF52540">
    <property type="entry name" value="P-loop containing nucleoside triphosphate hydrolases"/>
    <property type="match status" value="1"/>
</dbReference>
<dbReference type="GO" id="GO:0043190">
    <property type="term" value="C:ATP-binding cassette (ABC) transporter complex"/>
    <property type="evidence" value="ECO:0007669"/>
    <property type="project" value="InterPro"/>
</dbReference>
<dbReference type="GO" id="GO:0005524">
    <property type="term" value="F:ATP binding"/>
    <property type="evidence" value="ECO:0007669"/>
    <property type="project" value="UniProtKB-KW"/>
</dbReference>
<dbReference type="PROSITE" id="PS50893">
    <property type="entry name" value="ABC_TRANSPORTER_2"/>
    <property type="match status" value="1"/>
</dbReference>
<keyword evidence="4 7" id="KW-0067">ATP-binding</keyword>
<dbReference type="PROSITE" id="PS00211">
    <property type="entry name" value="ABC_TRANSPORTER_1"/>
    <property type="match status" value="1"/>
</dbReference>
<keyword evidence="1 7" id="KW-0813">Transport</keyword>
<dbReference type="SMART" id="SM00382">
    <property type="entry name" value="AAA"/>
    <property type="match status" value="1"/>
</dbReference>
<dbReference type="EMBL" id="ABOX02000012">
    <property type="protein sequence ID" value="EEF60984.1"/>
    <property type="molecule type" value="Genomic_DNA"/>
</dbReference>
<dbReference type="Proteomes" id="UP000003688">
    <property type="component" value="Unassembled WGS sequence"/>
</dbReference>
<comment type="similarity">
    <text evidence="7">Belongs to the ABC transporter superfamily. Spermidine/putrescine importer (TC 3.A.1.11.1) family.</text>
</comment>
<dbReference type="GO" id="GO:0015847">
    <property type="term" value="P:putrescine transport"/>
    <property type="evidence" value="ECO:0007669"/>
    <property type="project" value="UniProtKB-ARBA"/>
</dbReference>
<evidence type="ECO:0000256" key="2">
    <source>
        <dbReference type="ARBA" id="ARBA00022475"/>
    </source>
</evidence>
<dbReference type="Gene3D" id="3.40.50.300">
    <property type="entry name" value="P-loop containing nucleotide triphosphate hydrolases"/>
    <property type="match status" value="1"/>
</dbReference>
<evidence type="ECO:0000256" key="7">
    <source>
        <dbReference type="RuleBase" id="RU364083"/>
    </source>
</evidence>
<keyword evidence="10" id="KW-1185">Reference proteome</keyword>
<evidence type="ECO:0000259" key="8">
    <source>
        <dbReference type="PROSITE" id="PS50893"/>
    </source>
</evidence>
<evidence type="ECO:0000313" key="9">
    <source>
        <dbReference type="EMBL" id="EEF60984.1"/>
    </source>
</evidence>
<dbReference type="InterPro" id="IPR050093">
    <property type="entry name" value="ABC_SmlMolc_Importer"/>
</dbReference>
<evidence type="ECO:0000256" key="5">
    <source>
        <dbReference type="ARBA" id="ARBA00022967"/>
    </source>
</evidence>
<reference evidence="9 10" key="1">
    <citation type="journal article" date="2011" name="J. Bacteriol.">
        <title>Genome sequence of 'Pedosphaera parvula' Ellin514, an aerobic Verrucomicrobial isolate from pasture soil.</title>
        <authorList>
            <person name="Kant R."/>
            <person name="van Passel M.W."/>
            <person name="Sangwan P."/>
            <person name="Palva A."/>
            <person name="Lucas S."/>
            <person name="Copeland A."/>
            <person name="Lapidus A."/>
            <person name="Glavina Del Rio T."/>
            <person name="Dalin E."/>
            <person name="Tice H."/>
            <person name="Bruce D."/>
            <person name="Goodwin L."/>
            <person name="Pitluck S."/>
            <person name="Chertkov O."/>
            <person name="Larimer F.W."/>
            <person name="Land M.L."/>
            <person name="Hauser L."/>
            <person name="Brettin T.S."/>
            <person name="Detter J.C."/>
            <person name="Han S."/>
            <person name="de Vos W.M."/>
            <person name="Janssen P.H."/>
            <person name="Smidt H."/>
        </authorList>
    </citation>
    <scope>NUCLEOTIDE SEQUENCE [LARGE SCALE GENOMIC DNA]</scope>
    <source>
        <strain evidence="9 10">Ellin514</strain>
    </source>
</reference>
<dbReference type="EC" id="7.6.2.11" evidence="7"/>
<evidence type="ECO:0000256" key="1">
    <source>
        <dbReference type="ARBA" id="ARBA00022448"/>
    </source>
</evidence>
<comment type="caution">
    <text evidence="9">The sequence shown here is derived from an EMBL/GenBank/DDBJ whole genome shotgun (WGS) entry which is preliminary data.</text>
</comment>
<proteinExistence type="inferred from homology"/>